<feature type="domain" description="Glutaredoxin" evidence="4">
    <location>
        <begin position="71"/>
        <end position="122"/>
    </location>
</feature>
<keyword evidence="2" id="KW-0443">Lipid metabolism</keyword>
<keyword evidence="5" id="KW-0808">Transferase</keyword>
<keyword evidence="3" id="KW-0812">Transmembrane</keyword>
<proteinExistence type="inferred from homology"/>
<dbReference type="EMBL" id="NBCO01000029">
    <property type="protein sequence ID" value="ORC86224.1"/>
    <property type="molecule type" value="Genomic_DNA"/>
</dbReference>
<dbReference type="GO" id="GO:0005739">
    <property type="term" value="C:mitochondrion"/>
    <property type="evidence" value="ECO:0007669"/>
    <property type="project" value="TreeGrafter"/>
</dbReference>
<dbReference type="CDD" id="cd03197">
    <property type="entry name" value="GST_C_mPGES2"/>
    <property type="match status" value="1"/>
</dbReference>
<dbReference type="PROSITE" id="PS51354">
    <property type="entry name" value="GLUTAREDOXIN_2"/>
    <property type="match status" value="1"/>
</dbReference>
<feature type="transmembrane region" description="Helical" evidence="3">
    <location>
        <begin position="12"/>
        <end position="31"/>
    </location>
</feature>
<dbReference type="GO" id="GO:0016740">
    <property type="term" value="F:transferase activity"/>
    <property type="evidence" value="ECO:0007669"/>
    <property type="project" value="UniProtKB-KW"/>
</dbReference>
<dbReference type="InterPro" id="IPR036282">
    <property type="entry name" value="Glutathione-S-Trfase_C_sf"/>
</dbReference>
<evidence type="ECO:0000256" key="1">
    <source>
        <dbReference type="ARBA" id="ARBA00007409"/>
    </source>
</evidence>
<dbReference type="OrthoDB" id="423541at2759"/>
<evidence type="ECO:0000256" key="2">
    <source>
        <dbReference type="ARBA" id="ARBA00023098"/>
    </source>
</evidence>
<dbReference type="SFLD" id="SFLDG01182">
    <property type="entry name" value="Prostaglandin_E_synthase_like"/>
    <property type="match status" value="1"/>
</dbReference>
<evidence type="ECO:0000256" key="3">
    <source>
        <dbReference type="SAM" id="Phobius"/>
    </source>
</evidence>
<name>A0A1X0NND6_9TRYP</name>
<dbReference type="InterPro" id="IPR040079">
    <property type="entry name" value="Glutathione_S-Trfase"/>
</dbReference>
<gene>
    <name evidence="5" type="ORF">TM35_000291060</name>
</gene>
<dbReference type="GO" id="GO:0050220">
    <property type="term" value="F:prostaglandin-E synthase activity"/>
    <property type="evidence" value="ECO:0007669"/>
    <property type="project" value="InterPro"/>
</dbReference>
<organism evidence="5 6">
    <name type="scientific">Trypanosoma theileri</name>
    <dbReference type="NCBI Taxonomy" id="67003"/>
    <lineage>
        <taxon>Eukaryota</taxon>
        <taxon>Discoba</taxon>
        <taxon>Euglenozoa</taxon>
        <taxon>Kinetoplastea</taxon>
        <taxon>Metakinetoplastina</taxon>
        <taxon>Trypanosomatida</taxon>
        <taxon>Trypanosomatidae</taxon>
        <taxon>Trypanosoma</taxon>
    </lineage>
</organism>
<reference evidence="5 6" key="1">
    <citation type="submission" date="2017-03" db="EMBL/GenBank/DDBJ databases">
        <title>An alternative strategy for trypanosome survival in the mammalian bloodstream revealed through genome and transcriptome analysis of the ubiquitous bovine parasite Trypanosoma (Megatrypanum) theileri.</title>
        <authorList>
            <person name="Kelly S."/>
            <person name="Ivens A."/>
            <person name="Mott A."/>
            <person name="O'Neill E."/>
            <person name="Emms D."/>
            <person name="Macleod O."/>
            <person name="Voorheis P."/>
            <person name="Matthews J."/>
            <person name="Matthews K."/>
            <person name="Carrington M."/>
        </authorList>
    </citation>
    <scope>NUCLEOTIDE SEQUENCE [LARGE SCALE GENOMIC DNA]</scope>
    <source>
        <strain evidence="5">Edinburgh</strain>
    </source>
</reference>
<dbReference type="SFLD" id="SFLDS00019">
    <property type="entry name" value="Glutathione_Transferase_(cytos"/>
    <property type="match status" value="1"/>
</dbReference>
<protein>
    <submittedName>
        <fullName evidence="5">Glutathione-S-transferase/glutaredoxin</fullName>
    </submittedName>
</protein>
<comment type="similarity">
    <text evidence="1">Belongs to the GST superfamily.</text>
</comment>
<accession>A0A1X0NND6</accession>
<dbReference type="InterPro" id="IPR034335">
    <property type="entry name" value="PGES2_C"/>
</dbReference>
<dbReference type="InterPro" id="IPR011767">
    <property type="entry name" value="GLR_AS"/>
</dbReference>
<dbReference type="SFLD" id="SFLDG01203">
    <property type="entry name" value="Prostaglandin_E_synthase_like1"/>
    <property type="match status" value="1"/>
</dbReference>
<dbReference type="STRING" id="67003.A0A1X0NND6"/>
<dbReference type="RefSeq" id="XP_028880290.1">
    <property type="nucleotide sequence ID" value="XM_029028263.1"/>
</dbReference>
<evidence type="ECO:0000313" key="6">
    <source>
        <dbReference type="Proteomes" id="UP000192257"/>
    </source>
</evidence>
<comment type="caution">
    <text evidence="5">The sequence shown here is derived from an EMBL/GenBank/DDBJ whole genome shotgun (WGS) entry which is preliminary data.</text>
</comment>
<dbReference type="SUPFAM" id="SSF52833">
    <property type="entry name" value="Thioredoxin-like"/>
    <property type="match status" value="1"/>
</dbReference>
<dbReference type="AlphaFoldDB" id="A0A1X0NND6"/>
<dbReference type="VEuPathDB" id="TriTrypDB:TM35_000291060"/>
<dbReference type="UniPathway" id="UPA00662"/>
<keyword evidence="3" id="KW-1133">Transmembrane helix</keyword>
<keyword evidence="3" id="KW-0472">Membrane</keyword>
<dbReference type="InterPro" id="IPR034334">
    <property type="entry name" value="PGES2"/>
</dbReference>
<dbReference type="InterPro" id="IPR002109">
    <property type="entry name" value="Glutaredoxin"/>
</dbReference>
<dbReference type="PANTHER" id="PTHR12782:SF9">
    <property type="entry name" value="PROSTAGLANDIN E SYNTHASE 2"/>
    <property type="match status" value="1"/>
</dbReference>
<dbReference type="Pfam" id="PF00462">
    <property type="entry name" value="Glutaredoxin"/>
    <property type="match status" value="1"/>
</dbReference>
<keyword evidence="6" id="KW-1185">Reference proteome</keyword>
<dbReference type="PROSITE" id="PS00195">
    <property type="entry name" value="GLUTAREDOXIN_1"/>
    <property type="match status" value="1"/>
</dbReference>
<dbReference type="GO" id="GO:0001516">
    <property type="term" value="P:prostaglandin biosynthetic process"/>
    <property type="evidence" value="ECO:0007669"/>
    <property type="project" value="UniProtKB-UniPathway"/>
</dbReference>
<dbReference type="InterPro" id="IPR036249">
    <property type="entry name" value="Thioredoxin-like_sf"/>
</dbReference>
<dbReference type="PANTHER" id="PTHR12782">
    <property type="entry name" value="MICROSOMAL PROSTAGLANDIN E SYNTHASE-2"/>
    <property type="match status" value="1"/>
</dbReference>
<dbReference type="Gene3D" id="3.40.30.10">
    <property type="entry name" value="Glutaredoxin"/>
    <property type="match status" value="1"/>
</dbReference>
<sequence>MVFSKGSWGRKLLCATGAVGALGFGGAYFTYQRRLKENRSCTAEEFNARQNQEELQWALSHLKNPKEHPQVLLYRYSTCPFCGTTKAFLDYNKVPYECVEVEPMFKKEISVSAYKKVPQLQFNVHGHNGPYLVDSEIIVSTLAKYLGMEKQLNDPEIAQWREWARGPMVRLLTLEFNSSLYKAWCGYSYIDNVDTIPYSNKMFLKVVGAPVMYLVAQYVTKPRLIKSGHLLPGDDSRKRFHDELNTYFEKALLNGKKEFHGGSKPDLADLDTYGVLQSVRGHRMYDDVIHSTLIKSWLERMDEQVGAKHYEAS</sequence>
<evidence type="ECO:0000313" key="5">
    <source>
        <dbReference type="EMBL" id="ORC86224.1"/>
    </source>
</evidence>
<dbReference type="SUPFAM" id="SSF47616">
    <property type="entry name" value="GST C-terminal domain-like"/>
    <property type="match status" value="1"/>
</dbReference>
<dbReference type="Proteomes" id="UP000192257">
    <property type="component" value="Unassembled WGS sequence"/>
</dbReference>
<evidence type="ECO:0000259" key="4">
    <source>
        <dbReference type="Pfam" id="PF00462"/>
    </source>
</evidence>
<dbReference type="Gene3D" id="1.20.1050.10">
    <property type="match status" value="1"/>
</dbReference>
<dbReference type="GeneID" id="39988043"/>